<comment type="similarity">
    <text evidence="3 16">Belongs to the SEC23/SEC24 family. SEC23 subfamily.</text>
</comment>
<evidence type="ECO:0000256" key="9">
    <source>
        <dbReference type="ARBA" id="ARBA00022833"/>
    </source>
</evidence>
<dbReference type="Pfam" id="PF04815">
    <property type="entry name" value="Sec23_helical"/>
    <property type="match status" value="1"/>
</dbReference>
<dbReference type="SUPFAM" id="SSF81811">
    <property type="entry name" value="Helical domain of Sec23/24"/>
    <property type="match status" value="1"/>
</dbReference>
<dbReference type="SUPFAM" id="SSF82754">
    <property type="entry name" value="C-terminal, gelsolin-like domain of Sec23/24"/>
    <property type="match status" value="1"/>
</dbReference>
<accession>A0A0J9XBZ8</accession>
<dbReference type="CDD" id="cd01478">
    <property type="entry name" value="Sec23-like"/>
    <property type="match status" value="1"/>
</dbReference>
<evidence type="ECO:0000256" key="14">
    <source>
        <dbReference type="ARBA" id="ARBA00023329"/>
    </source>
</evidence>
<evidence type="ECO:0000259" key="17">
    <source>
        <dbReference type="Pfam" id="PF00626"/>
    </source>
</evidence>
<dbReference type="GO" id="GO:0006886">
    <property type="term" value="P:intracellular protein transport"/>
    <property type="evidence" value="ECO:0007669"/>
    <property type="project" value="InterPro"/>
</dbReference>
<comment type="function">
    <text evidence="15 16">Component of the coat protein complex II (COPII) which promotes the formation of transport vesicles from the endoplasmic reticulum (ER). The coat has two main functions, the physical deformation of the endoplasmic reticulum membrane into vesicles and the selection of cargo molecules.</text>
</comment>
<dbReference type="GO" id="GO:0005096">
    <property type="term" value="F:GTPase activator activity"/>
    <property type="evidence" value="ECO:0007669"/>
    <property type="project" value="TreeGrafter"/>
</dbReference>
<dbReference type="SUPFAM" id="SSF81995">
    <property type="entry name" value="beta-sandwich domain of Sec23/24"/>
    <property type="match status" value="1"/>
</dbReference>
<evidence type="ECO:0000256" key="3">
    <source>
        <dbReference type="ARBA" id="ARBA00009210"/>
    </source>
</evidence>
<feature type="domain" description="Sec23/Sec24 beta-sandwich" evidence="21">
    <location>
        <begin position="391"/>
        <end position="493"/>
    </location>
</feature>
<keyword evidence="14 16" id="KW-0968">Cytoplasmic vesicle</keyword>
<dbReference type="GO" id="GO:0070971">
    <property type="term" value="C:endoplasmic reticulum exit site"/>
    <property type="evidence" value="ECO:0007669"/>
    <property type="project" value="TreeGrafter"/>
</dbReference>
<evidence type="ECO:0000256" key="2">
    <source>
        <dbReference type="ARBA" id="ARBA00004397"/>
    </source>
</evidence>
<evidence type="ECO:0000256" key="10">
    <source>
        <dbReference type="ARBA" id="ARBA00022892"/>
    </source>
</evidence>
<dbReference type="GO" id="GO:0030127">
    <property type="term" value="C:COPII vesicle coat"/>
    <property type="evidence" value="ECO:0007669"/>
    <property type="project" value="InterPro"/>
</dbReference>
<dbReference type="FunFam" id="3.40.50.410:FF:000008">
    <property type="entry name" value="Protein transport protein SEC23"/>
    <property type="match status" value="1"/>
</dbReference>
<feature type="domain" description="Sec23/Sec24 trunk" evidence="19">
    <location>
        <begin position="121"/>
        <end position="380"/>
    </location>
</feature>
<dbReference type="GO" id="GO:0000139">
    <property type="term" value="C:Golgi membrane"/>
    <property type="evidence" value="ECO:0007669"/>
    <property type="project" value="UniProtKB-SubCell"/>
</dbReference>
<keyword evidence="23" id="KW-1185">Reference proteome</keyword>
<dbReference type="PANTHER" id="PTHR11141">
    <property type="entry name" value="PROTEIN TRANSPORT PROTEIN SEC23"/>
    <property type="match status" value="1"/>
</dbReference>
<dbReference type="InterPro" id="IPR006895">
    <property type="entry name" value="Znf_Sec23_Sec24"/>
</dbReference>
<evidence type="ECO:0000256" key="5">
    <source>
        <dbReference type="ARBA" id="ARBA00022448"/>
    </source>
</evidence>
<dbReference type="Gene3D" id="2.30.30.380">
    <property type="entry name" value="Zn-finger domain of Sec23/24"/>
    <property type="match status" value="1"/>
</dbReference>
<dbReference type="InterPro" id="IPR036465">
    <property type="entry name" value="vWFA_dom_sf"/>
</dbReference>
<dbReference type="PANTHER" id="PTHR11141:SF0">
    <property type="entry name" value="PROTEIN TRANSPORT PROTEIN SEC23"/>
    <property type="match status" value="1"/>
</dbReference>
<dbReference type="InterPro" id="IPR036180">
    <property type="entry name" value="Gelsolin-like_dom_sf"/>
</dbReference>
<evidence type="ECO:0000313" key="22">
    <source>
        <dbReference type="EMBL" id="CDO54711.1"/>
    </source>
</evidence>
<evidence type="ECO:0000313" key="23">
    <source>
        <dbReference type="Proteomes" id="UP000242525"/>
    </source>
</evidence>
<gene>
    <name evidence="22" type="ORF">BN980_GECA08s03486g</name>
</gene>
<evidence type="ECO:0000256" key="7">
    <source>
        <dbReference type="ARBA" id="ARBA00022723"/>
    </source>
</evidence>
<dbReference type="GO" id="GO:0005789">
    <property type="term" value="C:endoplasmic reticulum membrane"/>
    <property type="evidence" value="ECO:0007669"/>
    <property type="project" value="UniProtKB-SubCell"/>
</dbReference>
<dbReference type="GO" id="GO:0008270">
    <property type="term" value="F:zinc ion binding"/>
    <property type="evidence" value="ECO:0007669"/>
    <property type="project" value="InterPro"/>
</dbReference>
<evidence type="ECO:0000256" key="13">
    <source>
        <dbReference type="ARBA" id="ARBA00023136"/>
    </source>
</evidence>
<organism evidence="22 23">
    <name type="scientific">Geotrichum candidum</name>
    <name type="common">Oospora lactis</name>
    <name type="synonym">Dipodascus geotrichum</name>
    <dbReference type="NCBI Taxonomy" id="1173061"/>
    <lineage>
        <taxon>Eukaryota</taxon>
        <taxon>Fungi</taxon>
        <taxon>Dikarya</taxon>
        <taxon>Ascomycota</taxon>
        <taxon>Saccharomycotina</taxon>
        <taxon>Dipodascomycetes</taxon>
        <taxon>Dipodascales</taxon>
        <taxon>Dipodascaceae</taxon>
        <taxon>Geotrichum</taxon>
    </lineage>
</organism>
<protein>
    <recommendedName>
        <fullName evidence="16">Protein transport protein SEC23</fullName>
    </recommendedName>
</protein>
<evidence type="ECO:0000259" key="19">
    <source>
        <dbReference type="Pfam" id="PF04811"/>
    </source>
</evidence>
<dbReference type="FunFam" id="2.30.30.380:FF:000001">
    <property type="entry name" value="Protein transport protein SEC23"/>
    <property type="match status" value="1"/>
</dbReference>
<dbReference type="InterPro" id="IPR037550">
    <property type="entry name" value="Sec23_C"/>
</dbReference>
<dbReference type="Gene3D" id="1.20.120.730">
    <property type="entry name" value="Sec23/Sec24 helical domain"/>
    <property type="match status" value="1"/>
</dbReference>
<dbReference type="OrthoDB" id="10256289at2759"/>
<dbReference type="InterPro" id="IPR006896">
    <property type="entry name" value="Sec23/24_trunk_dom"/>
</dbReference>
<keyword evidence="9 16" id="KW-0862">Zinc</keyword>
<dbReference type="CDD" id="cd11287">
    <property type="entry name" value="Sec23_C"/>
    <property type="match status" value="1"/>
</dbReference>
<dbReference type="EMBL" id="CCBN010000008">
    <property type="protein sequence ID" value="CDO54711.1"/>
    <property type="molecule type" value="Genomic_DNA"/>
</dbReference>
<dbReference type="STRING" id="1173061.A0A0J9XBZ8"/>
<dbReference type="Proteomes" id="UP000242525">
    <property type="component" value="Unassembled WGS sequence"/>
</dbReference>
<dbReference type="InterPro" id="IPR029006">
    <property type="entry name" value="ADF-H/Gelsolin-like_dom_sf"/>
</dbReference>
<dbReference type="AlphaFoldDB" id="A0A0J9XBZ8"/>
<reference evidence="22" key="1">
    <citation type="submission" date="2014-03" db="EMBL/GenBank/DDBJ databases">
        <authorList>
            <person name="Casaregola S."/>
        </authorList>
    </citation>
    <scope>NUCLEOTIDE SEQUENCE [LARGE SCALE GENOMIC DNA]</scope>
    <source>
        <strain evidence="22">CLIB 918</strain>
    </source>
</reference>
<evidence type="ECO:0000256" key="4">
    <source>
        <dbReference type="ARBA" id="ARBA00011845"/>
    </source>
</evidence>
<dbReference type="Gene3D" id="3.40.20.10">
    <property type="entry name" value="Severin"/>
    <property type="match status" value="1"/>
</dbReference>
<dbReference type="Pfam" id="PF04811">
    <property type="entry name" value="Sec23_trunk"/>
    <property type="match status" value="1"/>
</dbReference>
<dbReference type="InterPro" id="IPR036174">
    <property type="entry name" value="Znf_Sec23_Sec24_sf"/>
</dbReference>
<keyword evidence="8 16" id="KW-0256">Endoplasmic reticulum</keyword>
<dbReference type="InterPro" id="IPR012990">
    <property type="entry name" value="Beta-sandwich_Sec23_24"/>
</dbReference>
<keyword evidence="6 16" id="KW-0963">Cytoplasm</keyword>
<dbReference type="Pfam" id="PF00626">
    <property type="entry name" value="Gelsolin"/>
    <property type="match status" value="1"/>
</dbReference>
<evidence type="ECO:0000256" key="12">
    <source>
        <dbReference type="ARBA" id="ARBA00023034"/>
    </source>
</evidence>
<dbReference type="Gene3D" id="3.40.50.410">
    <property type="entry name" value="von Willebrand factor, type A domain"/>
    <property type="match status" value="1"/>
</dbReference>
<dbReference type="InterPro" id="IPR037364">
    <property type="entry name" value="Sec23"/>
</dbReference>
<dbReference type="FunFam" id="1.20.120.730:FF:000005">
    <property type="entry name" value="Protein transport protein SEC23"/>
    <property type="match status" value="1"/>
</dbReference>
<comment type="subcellular location">
    <subcellularLocation>
        <location evidence="16">Cytoplasm</location>
    </subcellularLocation>
    <subcellularLocation>
        <location evidence="1 16">Cytoplasmic vesicle</location>
        <location evidence="1 16">COPII-coated vesicle membrane</location>
        <topology evidence="1 16">Peripheral membrane protein</topology>
        <orientation evidence="1 16">Cytoplasmic side</orientation>
    </subcellularLocation>
    <subcellularLocation>
        <location evidence="2 16">Endoplasmic reticulum membrane</location>
        <topology evidence="2 16">Peripheral membrane protein</topology>
        <orientation evidence="2 16">Cytoplasmic side</orientation>
    </subcellularLocation>
    <subcellularLocation>
        <location evidence="16">Golgi apparatus membrane</location>
        <topology evidence="16">Peripheral membrane protein</topology>
        <orientation evidence="16">Cytoplasmic side</orientation>
    </subcellularLocation>
</comment>
<keyword evidence="5 16" id="KW-0813">Transport</keyword>
<dbReference type="Pfam" id="PF04810">
    <property type="entry name" value="zf-Sec23_Sec24"/>
    <property type="match status" value="1"/>
</dbReference>
<keyword evidence="11 16" id="KW-0653">Protein transport</keyword>
<evidence type="ECO:0000256" key="6">
    <source>
        <dbReference type="ARBA" id="ARBA00022490"/>
    </source>
</evidence>
<dbReference type="InterPro" id="IPR006900">
    <property type="entry name" value="Sec23/24_helical_dom"/>
</dbReference>
<evidence type="ECO:0000256" key="11">
    <source>
        <dbReference type="ARBA" id="ARBA00022927"/>
    </source>
</evidence>
<name>A0A0J9XBZ8_GEOCN</name>
<dbReference type="Pfam" id="PF08033">
    <property type="entry name" value="Sec23_BS"/>
    <property type="match status" value="1"/>
</dbReference>
<evidence type="ECO:0000256" key="15">
    <source>
        <dbReference type="ARBA" id="ARBA00025471"/>
    </source>
</evidence>
<sequence>MDFETAEEIDGVRFSWNCFPNTKTEASRIIVPISSLYTPLHDKSELSILQYDPISCQAPCRAVLNPYCQLDLRAKIWVCPFCLNRNRLPSHYNEVSQNSLPHELLPSSTTIEYIISRPVQAPPVFLFVVDTCQEEENLKALKDSLVVTLSLLPPNALVGLITFGAMAQVYELGYPTTTKSYIFRGNKDYTPKEVQEMLGLNPPVQGASRQSALAAFSRFLLPVQNCEFQLTNILEQLQKDPWPVPSDRRPIRCSGVALSIAISLLGQAFPNTGGRVMFFAGGPATEGPGLVVGPELREPIRSHHDIDRGAAKNYKKAVKFYESLAARASTNGHAVDIFAGCYDQIGLQEMKTLPNSTGGAMILSDAFNTSIFKQSFQRMFNKDSNGFLQMGFNASMDVLTTKELKVNGLIGHAVSQNKKAAHVSDTEIGIGQTYSWKMCSITPSHTYATYFEIASQGNSQQAQQNSQKALIQYLTQYQHSSGTYRLRVTTLARGLIVGGNPSIGASFDQEAASVLMARIAIYKSETEAGADIIRWIDRMLIRLCHKFADYQTNDPSSLRLSQNFSLYPQFMFHLRRSQFIQVFNNSPDETAFYRHCLNREDLTNSLVMIQPTLISFAFDKPPEPVLLDSVSVKPDVILLLDTFFHILIFHGENIAQWRRAGYQDQESHENFRELLQAPRTEAAELLVDRFPLPRFIDTDAGGSQARFLMSKLNPSNTHKTNQQYGEVVGSAVVLTDDVNLQSFMTHLQKHVVAGNV</sequence>
<dbReference type="SUPFAM" id="SSF53300">
    <property type="entry name" value="vWA-like"/>
    <property type="match status" value="1"/>
</dbReference>
<keyword evidence="12 16" id="KW-0333">Golgi apparatus</keyword>
<dbReference type="InterPro" id="IPR007123">
    <property type="entry name" value="Gelsolin-like_dom"/>
</dbReference>
<keyword evidence="13 16" id="KW-0472">Membrane</keyword>
<evidence type="ECO:0000256" key="16">
    <source>
        <dbReference type="RuleBase" id="RU365030"/>
    </source>
</evidence>
<evidence type="ECO:0000259" key="20">
    <source>
        <dbReference type="Pfam" id="PF04815"/>
    </source>
</evidence>
<dbReference type="FunFam" id="3.40.20.10:FF:000006">
    <property type="entry name" value="Protein transport protein SEC23"/>
    <property type="match status" value="1"/>
</dbReference>
<keyword evidence="7 16" id="KW-0479">Metal-binding</keyword>
<feature type="domain" description="Gelsolin-like" evidence="17">
    <location>
        <begin position="620"/>
        <end position="708"/>
    </location>
</feature>
<evidence type="ECO:0000259" key="21">
    <source>
        <dbReference type="Pfam" id="PF08033"/>
    </source>
</evidence>
<comment type="subunit">
    <text evidence="4">The COPII coat is composed of at least 5 proteins: the SEC23/24 complex, the SEC13/31 complex, and the protein SAR1.</text>
</comment>
<evidence type="ECO:0000259" key="18">
    <source>
        <dbReference type="Pfam" id="PF04810"/>
    </source>
</evidence>
<dbReference type="InterPro" id="IPR036175">
    <property type="entry name" value="Sec23/24_helical_dom_sf"/>
</dbReference>
<feature type="domain" description="Sec23/Sec24 helical" evidence="20">
    <location>
        <begin position="508"/>
        <end position="606"/>
    </location>
</feature>
<dbReference type="SUPFAM" id="SSF82919">
    <property type="entry name" value="Zn-finger domain of Sec23/24"/>
    <property type="match status" value="1"/>
</dbReference>
<feature type="domain" description="Zinc finger Sec23/Sec24-type" evidence="18">
    <location>
        <begin position="53"/>
        <end position="92"/>
    </location>
</feature>
<evidence type="ECO:0000256" key="1">
    <source>
        <dbReference type="ARBA" id="ARBA00004299"/>
    </source>
</evidence>
<keyword evidence="10 16" id="KW-0931">ER-Golgi transport</keyword>
<dbReference type="GO" id="GO:0090110">
    <property type="term" value="P:COPII-coated vesicle cargo loading"/>
    <property type="evidence" value="ECO:0007669"/>
    <property type="project" value="TreeGrafter"/>
</dbReference>
<proteinExistence type="inferred from homology"/>
<dbReference type="Gene3D" id="2.60.40.1670">
    <property type="entry name" value="beta-sandwich domain of Sec23/24"/>
    <property type="match status" value="1"/>
</dbReference>
<comment type="caution">
    <text evidence="22">The sequence shown here is derived from an EMBL/GenBank/DDBJ whole genome shotgun (WGS) entry which is preliminary data.</text>
</comment>
<evidence type="ECO:0000256" key="8">
    <source>
        <dbReference type="ARBA" id="ARBA00022824"/>
    </source>
</evidence>